<gene>
    <name evidence="3" type="ORF">GJ744_003827</name>
</gene>
<evidence type="ECO:0000313" key="4">
    <source>
        <dbReference type="Proteomes" id="UP000606974"/>
    </source>
</evidence>
<dbReference type="Proteomes" id="UP000606974">
    <property type="component" value="Unassembled WGS sequence"/>
</dbReference>
<dbReference type="InterPro" id="IPR023213">
    <property type="entry name" value="CAT-like_dom_sf"/>
</dbReference>
<proteinExistence type="predicted"/>
<sequence length="532" mass="58535">MELEQMRFCCAPDFLPCYFPLPIVLLLTARSLVARRKIMAPSNSVFTYQIKPAVPFDAEYPLAHADVAMQAPVTTRYLLWYEGGSNPSDQADLVGRLQASLQSFLCEPREGVLALPEILGKIHSDTVAGWHCIKVTKSSSIRFVVAQRNDISYKQLEPERGGSTRLLNAEIFAAGVDAIAIPDRENGVDAFSFQVTFIQGGFVIGVSKHHYVCDGIATANFITWWFKKARGYRTDNVVQDSEIVPVSKMMALHDRSSLILEPQAEAQERREPNGVRSSSPTTVHPMPPKTSTSSLDPLSPAVRTEAGQAIFRLESSCLREIHADASKHANRKISTNDAICALLWQCITRARLCDRNVEGQAQTSSLIMAVNARSKFNPPLPDQYFGNCVFGATSPVPLPILTSVDPPSLSDVAVTLRESLLAQTSDTSLRSMLQHAVAVQSTPIDKVLFLKHNLADKVLVTSWEKYFDRPEDLDVRLGAFRRLRLAGDGSAGDGIVIVLPAYGMRDKPAGVGTAYPGAWRSWSIYCAGRWSI</sequence>
<organism evidence="3 4">
    <name type="scientific">Endocarpon pusillum</name>
    <dbReference type="NCBI Taxonomy" id="364733"/>
    <lineage>
        <taxon>Eukaryota</taxon>
        <taxon>Fungi</taxon>
        <taxon>Dikarya</taxon>
        <taxon>Ascomycota</taxon>
        <taxon>Pezizomycotina</taxon>
        <taxon>Eurotiomycetes</taxon>
        <taxon>Chaetothyriomycetidae</taxon>
        <taxon>Verrucariales</taxon>
        <taxon>Verrucariaceae</taxon>
        <taxon>Endocarpon</taxon>
    </lineage>
</organism>
<dbReference type="InterPro" id="IPR050317">
    <property type="entry name" value="Plant_Fungal_Acyltransferase"/>
</dbReference>
<reference evidence="3" key="1">
    <citation type="submission" date="2020-02" db="EMBL/GenBank/DDBJ databases">
        <authorList>
            <person name="Palmer J.M."/>
        </authorList>
    </citation>
    <scope>NUCLEOTIDE SEQUENCE</scope>
    <source>
        <strain evidence="3">EPUS1.4</strain>
        <tissue evidence="3">Thallus</tissue>
    </source>
</reference>
<protein>
    <submittedName>
        <fullName evidence="3">Uncharacterized protein</fullName>
    </submittedName>
</protein>
<name>A0A8H7ANZ1_9EURO</name>
<dbReference type="Pfam" id="PF02458">
    <property type="entry name" value="Transferase"/>
    <property type="match status" value="1"/>
</dbReference>
<dbReference type="PANTHER" id="PTHR31642:SF310">
    <property type="entry name" value="FATTY ALCOHOL:CAFFEOYL-COA ACYLTRANSFERASE"/>
    <property type="match status" value="1"/>
</dbReference>
<accession>A0A8H7ANZ1</accession>
<dbReference type="Gene3D" id="3.30.559.10">
    <property type="entry name" value="Chloramphenicol acetyltransferase-like domain"/>
    <property type="match status" value="2"/>
</dbReference>
<dbReference type="EMBL" id="JAACFV010000018">
    <property type="protein sequence ID" value="KAF7511664.1"/>
    <property type="molecule type" value="Genomic_DNA"/>
</dbReference>
<keyword evidence="4" id="KW-1185">Reference proteome</keyword>
<dbReference type="GO" id="GO:0016747">
    <property type="term" value="F:acyltransferase activity, transferring groups other than amino-acyl groups"/>
    <property type="evidence" value="ECO:0007669"/>
    <property type="project" value="TreeGrafter"/>
</dbReference>
<evidence type="ECO:0000256" key="1">
    <source>
        <dbReference type="ARBA" id="ARBA00022679"/>
    </source>
</evidence>
<comment type="caution">
    <text evidence="3">The sequence shown here is derived from an EMBL/GenBank/DDBJ whole genome shotgun (WGS) entry which is preliminary data.</text>
</comment>
<feature type="region of interest" description="Disordered" evidence="2">
    <location>
        <begin position="263"/>
        <end position="299"/>
    </location>
</feature>
<evidence type="ECO:0000256" key="2">
    <source>
        <dbReference type="SAM" id="MobiDB-lite"/>
    </source>
</evidence>
<evidence type="ECO:0000313" key="3">
    <source>
        <dbReference type="EMBL" id="KAF7511664.1"/>
    </source>
</evidence>
<keyword evidence="1" id="KW-0808">Transferase</keyword>
<dbReference type="PANTHER" id="PTHR31642">
    <property type="entry name" value="TRICHOTHECENE 3-O-ACETYLTRANSFERASE"/>
    <property type="match status" value="1"/>
</dbReference>
<dbReference type="AlphaFoldDB" id="A0A8H7ANZ1"/>
<dbReference type="OrthoDB" id="1862401at2759"/>